<reference evidence="1 5" key="1">
    <citation type="journal article" date="2016" name="PLoS ONE">
        <title>Plasmid Characterization and Chromosome Analysis of Two netF+ Clostridium perfringens Isolates Associated with Foal and Canine Necrotizing Enteritis.</title>
        <authorList>
            <person name="Mehdizadeh Gohari I."/>
            <person name="Kropinski A.M."/>
            <person name="Weese S.J."/>
            <person name="Parreira V.R."/>
            <person name="Whitehead A.E."/>
            <person name="Boerlin P."/>
            <person name="Prescott J.F."/>
        </authorList>
    </citation>
    <scope>NUCLEOTIDE SEQUENCE [LARGE SCALE GENOMIC DNA]</scope>
    <source>
        <strain evidence="1 5">JP838</strain>
    </source>
</reference>
<evidence type="ECO:0000313" key="7">
    <source>
        <dbReference type="Proteomes" id="UP000668358"/>
    </source>
</evidence>
<dbReference type="RefSeq" id="WP_057232728.1">
    <property type="nucleotide sequence ID" value="NZ_CATNYE010000003.1"/>
</dbReference>
<evidence type="ECO:0000313" key="2">
    <source>
        <dbReference type="EMBL" id="HAT4298936.1"/>
    </source>
</evidence>
<dbReference type="Proteomes" id="UP000070260">
    <property type="component" value="Chromosome"/>
</dbReference>
<evidence type="ECO:0000313" key="6">
    <source>
        <dbReference type="Proteomes" id="UP000247117"/>
    </source>
</evidence>
<reference evidence="3 7" key="5">
    <citation type="submission" date="2020-12" db="EMBL/GenBank/DDBJ databases">
        <title>Comparative genomics of Clostridium perfringens reveals patterns of host-associated phylogenetic clades and virulence factors.</title>
        <authorList>
            <person name="Smith A.H."/>
            <person name="Geier R."/>
        </authorList>
    </citation>
    <scope>NUCLEOTIDE SEQUENCE [LARGE SCALE GENOMIC DNA]</scope>
    <source>
        <strain evidence="3 7">CHD15829P</strain>
    </source>
</reference>
<dbReference type="Proteomes" id="UP000247117">
    <property type="component" value="Unassembled WGS sequence"/>
</dbReference>
<dbReference type="EMBL" id="JAENRE010000001">
    <property type="protein sequence ID" value="MBO3415668.1"/>
    <property type="molecule type" value="Genomic_DNA"/>
</dbReference>
<evidence type="ECO:0000313" key="1">
    <source>
        <dbReference type="EMBL" id="AMN35510.1"/>
    </source>
</evidence>
<proteinExistence type="predicted"/>
<accession>A0A127EHT2</accession>
<organism evidence="1 5">
    <name type="scientific">Clostridium perfringens</name>
    <dbReference type="NCBI Taxonomy" id="1502"/>
    <lineage>
        <taxon>Bacteria</taxon>
        <taxon>Bacillati</taxon>
        <taxon>Bacillota</taxon>
        <taxon>Clostridia</taxon>
        <taxon>Eubacteriales</taxon>
        <taxon>Clostridiaceae</taxon>
        <taxon>Clostridium</taxon>
    </lineage>
</organism>
<reference evidence="2" key="4">
    <citation type="submission" date="2020-07" db="EMBL/GenBank/DDBJ databases">
        <authorList>
            <consortium name="NCBI Pathogen Detection Project"/>
        </authorList>
    </citation>
    <scope>NUCLEOTIDE SEQUENCE</scope>
    <source>
        <strain evidence="2">C25</strain>
    </source>
</reference>
<name>A0A127EHT2_CLOPF</name>
<protein>
    <submittedName>
        <fullName evidence="1">Uncharacterized protein</fullName>
    </submittedName>
</protein>
<reference evidence="2" key="3">
    <citation type="journal article" date="2018" name="Genome Biol.">
        <title>SKESA: strategic k-mer extension for scrupulous assemblies.</title>
        <authorList>
            <person name="Souvorov A."/>
            <person name="Agarwala R."/>
            <person name="Lipman D.J."/>
        </authorList>
    </citation>
    <scope>NUCLEOTIDE SEQUENCE</scope>
    <source>
        <strain evidence="2">C25</strain>
    </source>
</reference>
<dbReference type="PATRIC" id="fig|1502.177.peg.1439"/>
<gene>
    <name evidence="4" type="ORF">CYK91_04305</name>
    <name evidence="2" type="ORF">I9063_002320</name>
    <name evidence="1" type="ORF">JFP838_07030</name>
    <name evidence="3" type="ORF">JJB78_03905</name>
</gene>
<dbReference type="EMBL" id="DACTBT010000017">
    <property type="protein sequence ID" value="HAT4298936.1"/>
    <property type="molecule type" value="Genomic_DNA"/>
</dbReference>
<dbReference type="AlphaFoldDB" id="A0A127EHT2"/>
<dbReference type="EMBL" id="PJTB01000001">
    <property type="protein sequence ID" value="PWX42367.1"/>
    <property type="molecule type" value="Genomic_DNA"/>
</dbReference>
<sequence length="99" mass="11448">MCNKYTTYSIKKIAYLLSKGINHNGIEITEVHKEFNGIRKNDLDVKLIYNDSDVVVDTLRDFNINKKIGQEYINKAYEIINGAKLMYLEISPMCSIILE</sequence>
<dbReference type="Proteomes" id="UP000855421">
    <property type="component" value="Unassembled WGS sequence"/>
</dbReference>
<dbReference type="EMBL" id="CP010994">
    <property type="protein sequence ID" value="AMN35510.1"/>
    <property type="molecule type" value="Genomic_DNA"/>
</dbReference>
<evidence type="ECO:0000313" key="5">
    <source>
        <dbReference type="Proteomes" id="UP000070260"/>
    </source>
</evidence>
<reference evidence="4 6" key="2">
    <citation type="journal article" date="2018" name="BMC Genomics">
        <title>Whole genome analysis reveals the diversity and evolutionary relationships between necrotic enteritis-causing strains of Clostridium perfringens.</title>
        <authorList>
            <person name="Lacey J.A."/>
            <person name="Allnutt T.R."/>
            <person name="Vezina B."/>
            <person name="Van T.T.H."/>
            <person name="Stent T."/>
            <person name="Han X."/>
            <person name="Rood J.I."/>
            <person name="Wade B."/>
            <person name="Keyburn A.L."/>
            <person name="Seeman T."/>
            <person name="Chen H."/>
            <person name="Haring V."/>
            <person name="Johanesen P.A."/>
            <person name="Lyras D."/>
            <person name="Moore R.J."/>
        </authorList>
    </citation>
    <scope>NUCLEOTIDE SEQUENCE [LARGE SCALE GENOMIC DNA]</scope>
    <source>
        <strain evidence="4 6">EUR-NE15</strain>
    </source>
</reference>
<evidence type="ECO:0000313" key="4">
    <source>
        <dbReference type="EMBL" id="PWX42367.1"/>
    </source>
</evidence>
<dbReference type="Proteomes" id="UP000668358">
    <property type="component" value="Unassembled WGS sequence"/>
</dbReference>
<evidence type="ECO:0000313" key="3">
    <source>
        <dbReference type="EMBL" id="MBO3415668.1"/>
    </source>
</evidence>